<dbReference type="PANTHER" id="PTHR12609">
    <property type="entry name" value="MICROTUBULE ASSOCIATED PROTEIN XMAP215"/>
    <property type="match status" value="1"/>
</dbReference>
<dbReference type="InterPro" id="IPR011989">
    <property type="entry name" value="ARM-like"/>
</dbReference>
<sequence>MLTEAEAAIFLPCLIEKSGHNIEKVREKMGELIKQMMNIYSLPKLLPYILEGLRSKNNRTRIECVDIIGYFMDNNGTEVGGLLKNLPSVAALTAERDGEIRKAALNTLATAYKNLGDDVWRFVGKRSDAQRSSGNGQEERRKAWSDVAEQSGELVSRSIAGSMTPRVNFGYADAHMVPRQMAAGPADWREALDIIALGLPEQSVEGMKVICHELTQAVDPESSVLDDLIKEAYAVFGCTELSSELNWQWNTKSTNSMEYHKTCLDAHGIRLQNQKINGILKPVWMPHCVELNVF</sequence>
<reference evidence="1" key="1">
    <citation type="submission" date="2023-07" db="EMBL/GenBank/DDBJ databases">
        <title>A chromosome-level genome assembly of Lolium multiflorum.</title>
        <authorList>
            <person name="Chen Y."/>
            <person name="Copetti D."/>
            <person name="Kolliker R."/>
            <person name="Studer B."/>
        </authorList>
    </citation>
    <scope>NUCLEOTIDE SEQUENCE</scope>
    <source>
        <strain evidence="1">02402/16</strain>
        <tissue evidence="1">Leaf</tissue>
    </source>
</reference>
<organism evidence="1 2">
    <name type="scientific">Lolium multiflorum</name>
    <name type="common">Italian ryegrass</name>
    <name type="synonym">Lolium perenne subsp. multiflorum</name>
    <dbReference type="NCBI Taxonomy" id="4521"/>
    <lineage>
        <taxon>Eukaryota</taxon>
        <taxon>Viridiplantae</taxon>
        <taxon>Streptophyta</taxon>
        <taxon>Embryophyta</taxon>
        <taxon>Tracheophyta</taxon>
        <taxon>Spermatophyta</taxon>
        <taxon>Magnoliopsida</taxon>
        <taxon>Liliopsida</taxon>
        <taxon>Poales</taxon>
        <taxon>Poaceae</taxon>
        <taxon>BOP clade</taxon>
        <taxon>Pooideae</taxon>
        <taxon>Poodae</taxon>
        <taxon>Poeae</taxon>
        <taxon>Poeae Chloroplast Group 2 (Poeae type)</taxon>
        <taxon>Loliodinae</taxon>
        <taxon>Loliinae</taxon>
        <taxon>Lolium</taxon>
    </lineage>
</organism>
<dbReference type="GO" id="GO:0051010">
    <property type="term" value="F:microtubule plus-end binding"/>
    <property type="evidence" value="ECO:0007669"/>
    <property type="project" value="InterPro"/>
</dbReference>
<dbReference type="Proteomes" id="UP001231189">
    <property type="component" value="Unassembled WGS sequence"/>
</dbReference>
<accession>A0AAD8WPN2</accession>
<dbReference type="SUPFAM" id="SSF48371">
    <property type="entry name" value="ARM repeat"/>
    <property type="match status" value="1"/>
</dbReference>
<protein>
    <recommendedName>
        <fullName evidence="3">TOG domain-containing protein</fullName>
    </recommendedName>
</protein>
<dbReference type="EMBL" id="JAUUTY010000003">
    <property type="protein sequence ID" value="KAK1667480.1"/>
    <property type="molecule type" value="Genomic_DNA"/>
</dbReference>
<dbReference type="Gene3D" id="1.25.10.10">
    <property type="entry name" value="Leucine-rich Repeat Variant"/>
    <property type="match status" value="1"/>
</dbReference>
<dbReference type="GO" id="GO:0030951">
    <property type="term" value="P:establishment or maintenance of microtubule cytoskeleton polarity"/>
    <property type="evidence" value="ECO:0007669"/>
    <property type="project" value="InterPro"/>
</dbReference>
<evidence type="ECO:0008006" key="3">
    <source>
        <dbReference type="Google" id="ProtNLM"/>
    </source>
</evidence>
<evidence type="ECO:0000313" key="2">
    <source>
        <dbReference type="Proteomes" id="UP001231189"/>
    </source>
</evidence>
<evidence type="ECO:0000313" key="1">
    <source>
        <dbReference type="EMBL" id="KAK1667480.1"/>
    </source>
</evidence>
<dbReference type="GO" id="GO:0046785">
    <property type="term" value="P:microtubule polymerization"/>
    <property type="evidence" value="ECO:0007669"/>
    <property type="project" value="InterPro"/>
</dbReference>
<comment type="caution">
    <text evidence="1">The sequence shown here is derived from an EMBL/GenBank/DDBJ whole genome shotgun (WGS) entry which is preliminary data.</text>
</comment>
<proteinExistence type="predicted"/>
<dbReference type="InterPro" id="IPR016024">
    <property type="entry name" value="ARM-type_fold"/>
</dbReference>
<keyword evidence="2" id="KW-1185">Reference proteome</keyword>
<dbReference type="AlphaFoldDB" id="A0AAD8WPN2"/>
<dbReference type="GO" id="GO:0007051">
    <property type="term" value="P:spindle organization"/>
    <property type="evidence" value="ECO:0007669"/>
    <property type="project" value="InterPro"/>
</dbReference>
<gene>
    <name evidence="1" type="ORF">QYE76_055639</name>
</gene>
<dbReference type="InterPro" id="IPR045110">
    <property type="entry name" value="XMAP215"/>
</dbReference>
<dbReference type="GO" id="GO:0061863">
    <property type="term" value="F:microtubule plus end polymerase"/>
    <property type="evidence" value="ECO:0007669"/>
    <property type="project" value="InterPro"/>
</dbReference>
<name>A0AAD8WPN2_LOLMU</name>